<evidence type="ECO:0000256" key="9">
    <source>
        <dbReference type="SAM" id="Coils"/>
    </source>
</evidence>
<sequence>MIEGLKSIDELKAEFEALENEENEIDALLQEVHSTKPDLEVKAVQLQRLDLDSLEEDATHLTKMIDHTSSLADQISKKVRQLDLAKTRVFEAIQRVDDILDLKFCSDGVEKAMAIHDLESAAGHIHRYLCLDENLLKESVSDERESIQTSIEVLEAARKKLSELVDKEFAEAAKDGDENKVEKYLRLFPLLKEPEKGLDKFGKFLQIKITKKSKEAIERARNKEISFADAATVVFESIAGLVDKSQPFVETYYGPGQLKSMVFQLQKECDKQAINVLQAFDMDRGFSALSQKVMKSKRGDVDSLSLDAVLTETARLSERGEMYFRFLRRRLATDLESVSKGEKLDEEVRKLENWIGNTSLAHHLQSIMGKYVSMEKYYMKESLQKAIQMDQFAEGSLTSSMIDDTFYILKKSRDRAVMSGNFNCVCAVINHISSLLESDFFDTLSSNLRSFPSGGLMDNLSMGITAFSGTLTGAMGGSGKVVSAGDAAEEQRQLFLTSLSNAEIAVGYIGELASVEIVRRLGRKLSAGETENMNSCVEDLKDLAKKFEQLVENGIKELNNSALKHEVKPLIEDFRDVPHDIDDDEFAEAEANEPWVQNVLIHLHTVLESFKPRMSPDSFDQLVSYLTNTVANTLERAVLKSRFTRLGGLQFDRELRALVNFLTSVTSSTVRDRFAKLHQINTVLNLEQPQEVLEYYGSSSSGVTWRLSPSEVRDVLTRRIDFRSEDIRRLKL</sequence>
<protein>
    <recommendedName>
        <fullName evidence="3">Conserved oligomeric Golgi complex subunit 4</fullName>
    </recommendedName>
    <alternativeName>
        <fullName evidence="8">Component of oligomeric Golgi complex 4</fullName>
    </alternativeName>
</protein>
<comment type="subcellular location">
    <subcellularLocation>
        <location evidence="1">Golgi apparatus membrane</location>
        <topology evidence="1">Peripheral membrane protein</topology>
    </subcellularLocation>
</comment>
<evidence type="ECO:0000256" key="2">
    <source>
        <dbReference type="ARBA" id="ARBA00009215"/>
    </source>
</evidence>
<dbReference type="InterPro" id="IPR013167">
    <property type="entry name" value="COG4_M"/>
</dbReference>
<dbReference type="Gene3D" id="1.20.58.1970">
    <property type="match status" value="1"/>
</dbReference>
<keyword evidence="4" id="KW-0813">Transport</keyword>
<evidence type="ECO:0000256" key="4">
    <source>
        <dbReference type="ARBA" id="ARBA00022448"/>
    </source>
</evidence>
<evidence type="ECO:0000313" key="12">
    <source>
        <dbReference type="Proteomes" id="UP001158576"/>
    </source>
</evidence>
<dbReference type="Pfam" id="PF20663">
    <property type="entry name" value="COG4_N"/>
    <property type="match status" value="1"/>
</dbReference>
<reference evidence="11 12" key="1">
    <citation type="submission" date="2021-04" db="EMBL/GenBank/DDBJ databases">
        <authorList>
            <person name="Bliznina A."/>
        </authorList>
    </citation>
    <scope>NUCLEOTIDE SEQUENCE [LARGE SCALE GENOMIC DNA]</scope>
</reference>
<proteinExistence type="inferred from homology"/>
<dbReference type="InterPro" id="IPR048684">
    <property type="entry name" value="COG4_C"/>
</dbReference>
<evidence type="ECO:0000256" key="6">
    <source>
        <dbReference type="ARBA" id="ARBA00023034"/>
    </source>
</evidence>
<dbReference type="SMART" id="SM00762">
    <property type="entry name" value="Cog4"/>
    <property type="match status" value="1"/>
</dbReference>
<accession>A0ABN7RNG4</accession>
<evidence type="ECO:0000256" key="8">
    <source>
        <dbReference type="ARBA" id="ARBA00031340"/>
    </source>
</evidence>
<dbReference type="InterPro" id="IPR048680">
    <property type="entry name" value="COG4_N"/>
</dbReference>
<evidence type="ECO:0000256" key="5">
    <source>
        <dbReference type="ARBA" id="ARBA00022927"/>
    </source>
</evidence>
<keyword evidence="5" id="KW-0653">Protein transport</keyword>
<dbReference type="EMBL" id="OU015568">
    <property type="protein sequence ID" value="CAG5079522.1"/>
    <property type="molecule type" value="Genomic_DNA"/>
</dbReference>
<feature type="coiled-coil region" evidence="9">
    <location>
        <begin position="1"/>
        <end position="31"/>
    </location>
</feature>
<dbReference type="Proteomes" id="UP001158576">
    <property type="component" value="Chromosome PAR"/>
</dbReference>
<evidence type="ECO:0000313" key="11">
    <source>
        <dbReference type="EMBL" id="CAG5079522.1"/>
    </source>
</evidence>
<dbReference type="Gene3D" id="1.10.287.1060">
    <property type="entry name" value="ESAT-6-like"/>
    <property type="match status" value="1"/>
</dbReference>
<comment type="similarity">
    <text evidence="2">Belongs to the COG4 family.</text>
</comment>
<keyword evidence="6" id="KW-0333">Golgi apparatus</keyword>
<evidence type="ECO:0000256" key="3">
    <source>
        <dbReference type="ARBA" id="ARBA00020975"/>
    </source>
</evidence>
<dbReference type="PANTHER" id="PTHR24016:SF0">
    <property type="entry name" value="CONSERVED OLIGOMERIC GOLGI COMPLEX SUBUNIT 4"/>
    <property type="match status" value="1"/>
</dbReference>
<dbReference type="Pfam" id="PF20662">
    <property type="entry name" value="COG4_C"/>
    <property type="match status" value="1"/>
</dbReference>
<dbReference type="InterPro" id="IPR048682">
    <property type="entry name" value="COG4"/>
</dbReference>
<keyword evidence="7" id="KW-0472">Membrane</keyword>
<dbReference type="Pfam" id="PF08318">
    <property type="entry name" value="COG4_m"/>
    <property type="match status" value="1"/>
</dbReference>
<gene>
    <name evidence="11" type="ORF">OKIOD_LOCUS831</name>
</gene>
<evidence type="ECO:0000256" key="1">
    <source>
        <dbReference type="ARBA" id="ARBA00004395"/>
    </source>
</evidence>
<name>A0ABN7RNG4_OIKDI</name>
<keyword evidence="12" id="KW-1185">Reference proteome</keyword>
<evidence type="ECO:0000259" key="10">
    <source>
        <dbReference type="SMART" id="SM00762"/>
    </source>
</evidence>
<dbReference type="PANTHER" id="PTHR24016">
    <property type="entry name" value="CONSERVED OLIGOMERIC GOLGI COMPLEX SUBUNIT 4"/>
    <property type="match status" value="1"/>
</dbReference>
<feature type="domain" description="COG4 transport protein middle alpha-helical bundle" evidence="10">
    <location>
        <begin position="154"/>
        <end position="449"/>
    </location>
</feature>
<keyword evidence="9" id="KW-0175">Coiled coil</keyword>
<organism evidence="11 12">
    <name type="scientific">Oikopleura dioica</name>
    <name type="common">Tunicate</name>
    <dbReference type="NCBI Taxonomy" id="34765"/>
    <lineage>
        <taxon>Eukaryota</taxon>
        <taxon>Metazoa</taxon>
        <taxon>Chordata</taxon>
        <taxon>Tunicata</taxon>
        <taxon>Appendicularia</taxon>
        <taxon>Copelata</taxon>
        <taxon>Oikopleuridae</taxon>
        <taxon>Oikopleura</taxon>
    </lineage>
</organism>
<evidence type="ECO:0000256" key="7">
    <source>
        <dbReference type="ARBA" id="ARBA00023136"/>
    </source>
</evidence>